<protein>
    <submittedName>
        <fullName evidence="1">Uncharacterized protein</fullName>
    </submittedName>
</protein>
<feature type="non-terminal residue" evidence="1">
    <location>
        <position position="1"/>
    </location>
</feature>
<organism evidence="1">
    <name type="scientific">marine sediment metagenome</name>
    <dbReference type="NCBI Taxonomy" id="412755"/>
    <lineage>
        <taxon>unclassified sequences</taxon>
        <taxon>metagenomes</taxon>
        <taxon>ecological metagenomes</taxon>
    </lineage>
</organism>
<gene>
    <name evidence="1" type="ORF">LCGC14_2226170</name>
</gene>
<comment type="caution">
    <text evidence="1">The sequence shown here is derived from an EMBL/GenBank/DDBJ whole genome shotgun (WGS) entry which is preliminary data.</text>
</comment>
<reference evidence="1" key="1">
    <citation type="journal article" date="2015" name="Nature">
        <title>Complex archaea that bridge the gap between prokaryotes and eukaryotes.</title>
        <authorList>
            <person name="Spang A."/>
            <person name="Saw J.H."/>
            <person name="Jorgensen S.L."/>
            <person name="Zaremba-Niedzwiedzka K."/>
            <person name="Martijn J."/>
            <person name="Lind A.E."/>
            <person name="van Eijk R."/>
            <person name="Schleper C."/>
            <person name="Guy L."/>
            <person name="Ettema T.J."/>
        </authorList>
    </citation>
    <scope>NUCLEOTIDE SEQUENCE</scope>
</reference>
<dbReference type="AlphaFoldDB" id="A0A0F9D9P0"/>
<proteinExistence type="predicted"/>
<evidence type="ECO:0000313" key="1">
    <source>
        <dbReference type="EMBL" id="KKL58354.1"/>
    </source>
</evidence>
<dbReference type="EMBL" id="LAZR01029854">
    <property type="protein sequence ID" value="KKL58354.1"/>
    <property type="molecule type" value="Genomic_DNA"/>
</dbReference>
<name>A0A0F9D9P0_9ZZZZ</name>
<sequence length="68" mass="7702">AVANRRVWVRREVYDLLLFGESQGLLRITAESLQASQGGLDLNDAFVQALHRHLGLGSRKEEKRAQWA</sequence>
<accession>A0A0F9D9P0</accession>